<dbReference type="InterPro" id="IPR053134">
    <property type="entry name" value="RNA-dir_DNA_polymerase"/>
</dbReference>
<protein>
    <submittedName>
        <fullName evidence="2">Retrotransposable element Tf2 155 kDa protein type 1</fullName>
    </submittedName>
</protein>
<dbReference type="InterPro" id="IPR043502">
    <property type="entry name" value="DNA/RNA_pol_sf"/>
</dbReference>
<reference evidence="2 4" key="2">
    <citation type="journal article" date="2013" name="J. Biotechnol.">
        <title>Establishment and interpretation of the genome sequence of the phytopathogenic fungus Rhizoctonia solani AG1-IB isolate 7/3/14.</title>
        <authorList>
            <person name="Wibberg D.W."/>
            <person name="Jelonek L.J."/>
            <person name="Rupp O.R."/>
            <person name="Hennig M.H."/>
            <person name="Eikmeyer F.E."/>
            <person name="Goesmann A.G."/>
            <person name="Hartmann A.H."/>
            <person name="Borriss R.B."/>
            <person name="Grosch R.G."/>
            <person name="Puehler A.P."/>
            <person name="Schlueter A.S."/>
        </authorList>
    </citation>
    <scope>NUCLEOTIDE SEQUENCE [LARGE SCALE GENOMIC DNA]</scope>
    <source>
        <strain evidence="4">AG1-IB / isolate 7/3/14</strain>
        <strain evidence="2">Isolate 7/3/14</strain>
    </source>
</reference>
<reference evidence="3 5" key="3">
    <citation type="submission" date="2014-11" db="EMBL/GenBank/DDBJ databases">
        <authorList>
            <person name="Wibberg Daniel"/>
        </authorList>
    </citation>
    <scope>NUCLEOTIDE SEQUENCE [LARGE SCALE GENOMIC DNA]</scope>
    <source>
        <strain evidence="3">Rhizoctonia solani AG1-IB 7/3/14</strain>
    </source>
</reference>
<dbReference type="SUPFAM" id="SSF56672">
    <property type="entry name" value="DNA/RNA polymerases"/>
    <property type="match status" value="1"/>
</dbReference>
<evidence type="ECO:0000313" key="2">
    <source>
        <dbReference type="EMBL" id="CCO37321.1"/>
    </source>
</evidence>
<dbReference type="PANTHER" id="PTHR24559:SF440">
    <property type="entry name" value="RIBONUCLEASE H"/>
    <property type="match status" value="1"/>
</dbReference>
<evidence type="ECO:0000313" key="3">
    <source>
        <dbReference type="EMBL" id="CEL61392.1"/>
    </source>
</evidence>
<dbReference type="InterPro" id="IPR043128">
    <property type="entry name" value="Rev_trsase/Diguanyl_cyclase"/>
</dbReference>
<dbReference type="Gene3D" id="3.30.70.270">
    <property type="match status" value="1"/>
</dbReference>
<dbReference type="Proteomes" id="UP000012065">
    <property type="component" value="Unassembled WGS sequence"/>
</dbReference>
<dbReference type="CDD" id="cd01647">
    <property type="entry name" value="RT_LTR"/>
    <property type="match status" value="1"/>
</dbReference>
<dbReference type="PROSITE" id="PS50878">
    <property type="entry name" value="RT_POL"/>
    <property type="match status" value="1"/>
</dbReference>
<gene>
    <name evidence="2" type="ORF">BN14_11476</name>
    <name evidence="3" type="ORF">RSOLAG1IB_12443</name>
</gene>
<evidence type="ECO:0000259" key="1">
    <source>
        <dbReference type="PROSITE" id="PS50878"/>
    </source>
</evidence>
<dbReference type="EMBL" id="LN679653">
    <property type="protein sequence ID" value="CEL61392.1"/>
    <property type="molecule type" value="Genomic_DNA"/>
</dbReference>
<evidence type="ECO:0000313" key="5">
    <source>
        <dbReference type="Proteomes" id="UP000059188"/>
    </source>
</evidence>
<sequence length="254" mass="28929">MCWLSSENPKIKWPTSTITFPKEESVAIASEEEPDPDPLSLIPPDYHEFAQVFGEEEFKVLPPHRDYNIGIKLTPEASLFHGPIYGMTDAESQALKEHLDAEVATGKIRPSKSPAGAPVMFVKKADGSLRLVVDYQKLNEVTVKDVYPLPRQDDLMAKLQEAKIFTKLDLQWGYNNVRIKEGDEWKTAFKTKYGSFKYLVMPFGLTNAPAAFQRFMNDLFRDLLDITVVVYLDDILIFSKDPAEHSKHVREVLH</sequence>
<dbReference type="Pfam" id="PF00078">
    <property type="entry name" value="RVT_1"/>
    <property type="match status" value="1"/>
</dbReference>
<organism evidence="2 4">
    <name type="scientific">Thanatephorus cucumeris (strain AG1-IB / isolate 7/3/14)</name>
    <name type="common">Lettuce bottom rot fungus</name>
    <name type="synonym">Rhizoctonia solani</name>
    <dbReference type="NCBI Taxonomy" id="1108050"/>
    <lineage>
        <taxon>Eukaryota</taxon>
        <taxon>Fungi</taxon>
        <taxon>Dikarya</taxon>
        <taxon>Basidiomycota</taxon>
        <taxon>Agaricomycotina</taxon>
        <taxon>Agaricomycetes</taxon>
        <taxon>Cantharellales</taxon>
        <taxon>Ceratobasidiaceae</taxon>
        <taxon>Rhizoctonia</taxon>
        <taxon>Rhizoctonia solani AG-1</taxon>
    </lineage>
</organism>
<accession>M5CCZ6</accession>
<dbReference type="OrthoDB" id="3250101at2759"/>
<dbReference type="EMBL" id="CAOJ01017043">
    <property type="protein sequence ID" value="CCO37321.1"/>
    <property type="molecule type" value="Genomic_DNA"/>
</dbReference>
<keyword evidence="5" id="KW-1185">Reference proteome</keyword>
<feature type="domain" description="Reverse transcriptase" evidence="1">
    <location>
        <begin position="103"/>
        <end position="254"/>
    </location>
</feature>
<dbReference type="Gene3D" id="3.10.10.10">
    <property type="entry name" value="HIV Type 1 Reverse Transcriptase, subunit A, domain 1"/>
    <property type="match status" value="1"/>
</dbReference>
<proteinExistence type="predicted"/>
<dbReference type="Proteomes" id="UP000059188">
    <property type="component" value="Unassembled WGS sequence"/>
</dbReference>
<evidence type="ECO:0000313" key="4">
    <source>
        <dbReference type="Proteomes" id="UP000012065"/>
    </source>
</evidence>
<dbReference type="PANTHER" id="PTHR24559">
    <property type="entry name" value="TRANSPOSON TY3-I GAG-POL POLYPROTEIN"/>
    <property type="match status" value="1"/>
</dbReference>
<name>M5CCZ6_THACB</name>
<reference evidence="2" key="1">
    <citation type="submission" date="2012-10" db="EMBL/GenBank/DDBJ databases">
        <authorList>
            <person name="Jelonek L."/>
        </authorList>
    </citation>
    <scope>NUCLEOTIDE SEQUENCE</scope>
    <source>
        <strain evidence="2">Isolate 7/3/14</strain>
    </source>
</reference>
<dbReference type="HOGENOM" id="CLU_000384_42_2_1"/>
<dbReference type="InterPro" id="IPR000477">
    <property type="entry name" value="RT_dom"/>
</dbReference>
<dbReference type="AlphaFoldDB" id="M5CCZ6"/>